<comment type="caution">
    <text evidence="2">The sequence shown here is derived from an EMBL/GenBank/DDBJ whole genome shotgun (WGS) entry which is preliminary data.</text>
</comment>
<evidence type="ECO:0000313" key="2">
    <source>
        <dbReference type="EMBL" id="TLM77664.1"/>
    </source>
</evidence>
<evidence type="ECO:0000256" key="1">
    <source>
        <dbReference type="SAM" id="MobiDB-lite"/>
    </source>
</evidence>
<dbReference type="EMBL" id="VANI01000009">
    <property type="protein sequence ID" value="TLM77664.1"/>
    <property type="molecule type" value="Genomic_DNA"/>
</dbReference>
<accession>A0ABY2UKN7</accession>
<protein>
    <submittedName>
        <fullName evidence="2">Uncharacterized protein</fullName>
    </submittedName>
</protein>
<keyword evidence="3" id="KW-1185">Reference proteome</keyword>
<reference evidence="2 3" key="1">
    <citation type="submission" date="2019-05" db="EMBL/GenBank/DDBJ databases">
        <title>Microbulbifer harenosus sp. nov., an alginate-degrading bacterium isolated from coastal sand.</title>
        <authorList>
            <person name="Huang H."/>
            <person name="Mo K."/>
            <person name="Bao S."/>
        </authorList>
    </citation>
    <scope>NUCLEOTIDE SEQUENCE [LARGE SCALE GENOMIC DNA]</scope>
    <source>
        <strain evidence="2 3">HB161719</strain>
    </source>
</reference>
<evidence type="ECO:0000313" key="3">
    <source>
        <dbReference type="Proteomes" id="UP000306791"/>
    </source>
</evidence>
<proteinExistence type="predicted"/>
<gene>
    <name evidence="2" type="ORF">FDY93_08660</name>
</gene>
<organism evidence="2 3">
    <name type="scientific">Microbulbifer harenosus</name>
    <dbReference type="NCBI Taxonomy" id="2576840"/>
    <lineage>
        <taxon>Bacteria</taxon>
        <taxon>Pseudomonadati</taxon>
        <taxon>Pseudomonadota</taxon>
        <taxon>Gammaproteobacteria</taxon>
        <taxon>Cellvibrionales</taxon>
        <taxon>Microbulbiferaceae</taxon>
        <taxon>Microbulbifer</taxon>
    </lineage>
</organism>
<name>A0ABY2UKN7_9GAMM</name>
<dbReference type="Proteomes" id="UP000306791">
    <property type="component" value="Unassembled WGS sequence"/>
</dbReference>
<sequence>MKKLILPALVIAAVGGYFYYTNLEVTAPHAVTAEDAMVEEVQAAMAEVEAAGPSVSPADKDVMAAADEDVFADVPEAMEHALDETSETAGGDMETVPESDAEIDHAHE</sequence>
<feature type="region of interest" description="Disordered" evidence="1">
    <location>
        <begin position="82"/>
        <end position="108"/>
    </location>
</feature>
<dbReference type="RefSeq" id="WP_138235344.1">
    <property type="nucleotide sequence ID" value="NZ_CP185860.1"/>
</dbReference>